<accession>A0ACB6QTT8</accession>
<sequence length="164" mass="18911">KLSLLFFIRRLTRSTNSIIFRYITIVLFCLILACGLISLFGTAFQCIPIWARWSFITLAKVDRSKYKCLDNTKFQTGLRAMHISTDLLLLIYPLFIFRSLQMPLRKKVGISVVFSFGMLCVMCSIVRNIIFGKKRPDYTYMAHDVYIWNMLDITSACIVASLPA</sequence>
<name>A0ACB6QTT8_9PLEO</name>
<evidence type="ECO:0000313" key="2">
    <source>
        <dbReference type="Proteomes" id="UP000799755"/>
    </source>
</evidence>
<dbReference type="Proteomes" id="UP000799755">
    <property type="component" value="Unassembled WGS sequence"/>
</dbReference>
<feature type="non-terminal residue" evidence="1">
    <location>
        <position position="1"/>
    </location>
</feature>
<feature type="non-terminal residue" evidence="1">
    <location>
        <position position="164"/>
    </location>
</feature>
<reference evidence="1" key="1">
    <citation type="journal article" date="2020" name="Stud. Mycol.">
        <title>101 Dothideomycetes genomes: a test case for predicting lifestyles and emergence of pathogens.</title>
        <authorList>
            <person name="Haridas S."/>
            <person name="Albert R."/>
            <person name="Binder M."/>
            <person name="Bloem J."/>
            <person name="Labutti K."/>
            <person name="Salamov A."/>
            <person name="Andreopoulos B."/>
            <person name="Baker S."/>
            <person name="Barry K."/>
            <person name="Bills G."/>
            <person name="Bluhm B."/>
            <person name="Cannon C."/>
            <person name="Castanera R."/>
            <person name="Culley D."/>
            <person name="Daum C."/>
            <person name="Ezra D."/>
            <person name="Gonzalez J."/>
            <person name="Henrissat B."/>
            <person name="Kuo A."/>
            <person name="Liang C."/>
            <person name="Lipzen A."/>
            <person name="Lutzoni F."/>
            <person name="Magnuson J."/>
            <person name="Mondo S."/>
            <person name="Nolan M."/>
            <person name="Ohm R."/>
            <person name="Pangilinan J."/>
            <person name="Park H.-J."/>
            <person name="Ramirez L."/>
            <person name="Alfaro M."/>
            <person name="Sun H."/>
            <person name="Tritt A."/>
            <person name="Yoshinaga Y."/>
            <person name="Zwiers L.-H."/>
            <person name="Turgeon B."/>
            <person name="Goodwin S."/>
            <person name="Spatafora J."/>
            <person name="Crous P."/>
            <person name="Grigoriev I."/>
        </authorList>
    </citation>
    <scope>NUCLEOTIDE SEQUENCE</scope>
    <source>
        <strain evidence="1">ATCC 200398</strain>
    </source>
</reference>
<dbReference type="EMBL" id="MU003512">
    <property type="protein sequence ID" value="KAF2469507.1"/>
    <property type="molecule type" value="Genomic_DNA"/>
</dbReference>
<organism evidence="1 2">
    <name type="scientific">Lindgomyces ingoldianus</name>
    <dbReference type="NCBI Taxonomy" id="673940"/>
    <lineage>
        <taxon>Eukaryota</taxon>
        <taxon>Fungi</taxon>
        <taxon>Dikarya</taxon>
        <taxon>Ascomycota</taxon>
        <taxon>Pezizomycotina</taxon>
        <taxon>Dothideomycetes</taxon>
        <taxon>Pleosporomycetidae</taxon>
        <taxon>Pleosporales</taxon>
        <taxon>Lindgomycetaceae</taxon>
        <taxon>Lindgomyces</taxon>
    </lineage>
</organism>
<comment type="caution">
    <text evidence="1">The sequence shown here is derived from an EMBL/GenBank/DDBJ whole genome shotgun (WGS) entry which is preliminary data.</text>
</comment>
<keyword evidence="2" id="KW-1185">Reference proteome</keyword>
<evidence type="ECO:0000313" key="1">
    <source>
        <dbReference type="EMBL" id="KAF2469507.1"/>
    </source>
</evidence>
<gene>
    <name evidence="1" type="ORF">BDR25DRAFT_184256</name>
</gene>
<protein>
    <submittedName>
        <fullName evidence="1">Uncharacterized protein</fullName>
    </submittedName>
</protein>
<proteinExistence type="predicted"/>